<dbReference type="OrthoDB" id="3248974at2759"/>
<dbReference type="Gene3D" id="1.10.630.10">
    <property type="entry name" value="Cytochrome P450"/>
    <property type="match status" value="1"/>
</dbReference>
<dbReference type="InterPro" id="IPR017972">
    <property type="entry name" value="Cyt_P450_CS"/>
</dbReference>
<sequence length="272" mass="30894">MSPRPKAFRQLMQFLGPMVRDRLAKEKEFGPDWSDKPNDLISWLIEDAAPADRTVPGIAMRILIMNMAAIHTITMTFADALFNLTMYPTHIQPMREEVERAIKQDSWTKTAIDKMHKLDSFFRESQRLNGSSVVAMNRKVVAKTGFKFSDGTVIPFESFVAVSGQLVQHDPANYDHPEDFDGFRFSRMREAVGQSDQSKKYMVSTAPEHLDFGLGKHACPGRFFAATELKAMLAHVLLKYDIKAYGEGVRPPPFFGSGKPNPTVKIYFRKRQ</sequence>
<evidence type="ECO:0000256" key="3">
    <source>
        <dbReference type="ARBA" id="ARBA00022723"/>
    </source>
</evidence>
<dbReference type="GO" id="GO:0020037">
    <property type="term" value="F:heme binding"/>
    <property type="evidence" value="ECO:0007669"/>
    <property type="project" value="InterPro"/>
</dbReference>
<proteinExistence type="inferred from homology"/>
<comment type="cofactor">
    <cofactor evidence="1 6">
        <name>heme</name>
        <dbReference type="ChEBI" id="CHEBI:30413"/>
    </cofactor>
</comment>
<dbReference type="PROSITE" id="PS00086">
    <property type="entry name" value="CYTOCHROME_P450"/>
    <property type="match status" value="1"/>
</dbReference>
<keyword evidence="6 7" id="KW-0349">Heme</keyword>
<accession>A0A8H7D5Z8</accession>
<comment type="similarity">
    <text evidence="2 7">Belongs to the cytochrome P450 family.</text>
</comment>
<evidence type="ECO:0000256" key="7">
    <source>
        <dbReference type="RuleBase" id="RU000461"/>
    </source>
</evidence>
<dbReference type="SUPFAM" id="SSF48264">
    <property type="entry name" value="Cytochrome P450"/>
    <property type="match status" value="1"/>
</dbReference>
<evidence type="ECO:0000256" key="2">
    <source>
        <dbReference type="ARBA" id="ARBA00010617"/>
    </source>
</evidence>
<dbReference type="GO" id="GO:0016705">
    <property type="term" value="F:oxidoreductase activity, acting on paired donors, with incorporation or reduction of molecular oxygen"/>
    <property type="evidence" value="ECO:0007669"/>
    <property type="project" value="InterPro"/>
</dbReference>
<evidence type="ECO:0000313" key="8">
    <source>
        <dbReference type="EMBL" id="KAF7360088.1"/>
    </source>
</evidence>
<evidence type="ECO:0000313" key="9">
    <source>
        <dbReference type="Proteomes" id="UP000620124"/>
    </source>
</evidence>
<organism evidence="8 9">
    <name type="scientific">Mycena venus</name>
    <dbReference type="NCBI Taxonomy" id="2733690"/>
    <lineage>
        <taxon>Eukaryota</taxon>
        <taxon>Fungi</taxon>
        <taxon>Dikarya</taxon>
        <taxon>Basidiomycota</taxon>
        <taxon>Agaricomycotina</taxon>
        <taxon>Agaricomycetes</taxon>
        <taxon>Agaricomycetidae</taxon>
        <taxon>Agaricales</taxon>
        <taxon>Marasmiineae</taxon>
        <taxon>Mycenaceae</taxon>
        <taxon>Mycena</taxon>
    </lineage>
</organism>
<dbReference type="InterPro" id="IPR002403">
    <property type="entry name" value="Cyt_P450_E_grp-IV"/>
</dbReference>
<dbReference type="Pfam" id="PF00067">
    <property type="entry name" value="p450"/>
    <property type="match status" value="1"/>
</dbReference>
<dbReference type="GO" id="GO:0005506">
    <property type="term" value="F:iron ion binding"/>
    <property type="evidence" value="ECO:0007669"/>
    <property type="project" value="InterPro"/>
</dbReference>
<dbReference type="InterPro" id="IPR001128">
    <property type="entry name" value="Cyt_P450"/>
</dbReference>
<dbReference type="CDD" id="cd11041">
    <property type="entry name" value="CYP503A1-like"/>
    <property type="match status" value="1"/>
</dbReference>
<keyword evidence="7" id="KW-0503">Monooxygenase</keyword>
<protein>
    <recommendedName>
        <fullName evidence="10">Cytochrome P450</fullName>
    </recommendedName>
</protein>
<name>A0A8H7D5Z8_9AGAR</name>
<dbReference type="InterPro" id="IPR036396">
    <property type="entry name" value="Cyt_P450_sf"/>
</dbReference>
<dbReference type="EMBL" id="JACAZI010000005">
    <property type="protein sequence ID" value="KAF7360088.1"/>
    <property type="molecule type" value="Genomic_DNA"/>
</dbReference>
<evidence type="ECO:0000256" key="6">
    <source>
        <dbReference type="PIRSR" id="PIRSR602403-1"/>
    </source>
</evidence>
<dbReference type="PRINTS" id="PR00465">
    <property type="entry name" value="EP450IV"/>
</dbReference>
<feature type="binding site" description="axial binding residue" evidence="6">
    <location>
        <position position="219"/>
    </location>
    <ligand>
        <name>heme</name>
        <dbReference type="ChEBI" id="CHEBI:30413"/>
    </ligand>
    <ligandPart>
        <name>Fe</name>
        <dbReference type="ChEBI" id="CHEBI:18248"/>
    </ligandPart>
</feature>
<evidence type="ECO:0000256" key="4">
    <source>
        <dbReference type="ARBA" id="ARBA00023002"/>
    </source>
</evidence>
<dbReference type="AlphaFoldDB" id="A0A8H7D5Z8"/>
<dbReference type="PANTHER" id="PTHR46206">
    <property type="entry name" value="CYTOCHROME P450"/>
    <property type="match status" value="1"/>
</dbReference>
<dbReference type="GO" id="GO:0004497">
    <property type="term" value="F:monooxygenase activity"/>
    <property type="evidence" value="ECO:0007669"/>
    <property type="project" value="UniProtKB-KW"/>
</dbReference>
<evidence type="ECO:0000256" key="5">
    <source>
        <dbReference type="ARBA" id="ARBA00023004"/>
    </source>
</evidence>
<keyword evidence="4 7" id="KW-0560">Oxidoreductase</keyword>
<keyword evidence="5 6" id="KW-0408">Iron</keyword>
<evidence type="ECO:0008006" key="10">
    <source>
        <dbReference type="Google" id="ProtNLM"/>
    </source>
</evidence>
<gene>
    <name evidence="8" type="ORF">MVEN_00736900</name>
</gene>
<keyword evidence="9" id="KW-1185">Reference proteome</keyword>
<comment type="caution">
    <text evidence="8">The sequence shown here is derived from an EMBL/GenBank/DDBJ whole genome shotgun (WGS) entry which is preliminary data.</text>
</comment>
<reference evidence="8" key="1">
    <citation type="submission" date="2020-05" db="EMBL/GenBank/DDBJ databases">
        <title>Mycena genomes resolve the evolution of fungal bioluminescence.</title>
        <authorList>
            <person name="Tsai I.J."/>
        </authorList>
    </citation>
    <scope>NUCLEOTIDE SEQUENCE</scope>
    <source>
        <strain evidence="8">CCC161011</strain>
    </source>
</reference>
<keyword evidence="3 6" id="KW-0479">Metal-binding</keyword>
<dbReference type="Proteomes" id="UP000620124">
    <property type="component" value="Unassembled WGS sequence"/>
</dbReference>
<evidence type="ECO:0000256" key="1">
    <source>
        <dbReference type="ARBA" id="ARBA00001971"/>
    </source>
</evidence>